<dbReference type="SUPFAM" id="SSF103481">
    <property type="entry name" value="Multidrug resistance efflux transporter EmrE"/>
    <property type="match status" value="2"/>
</dbReference>
<dbReference type="Proteomes" id="UP000186230">
    <property type="component" value="Chromosome"/>
</dbReference>
<protein>
    <submittedName>
        <fullName evidence="1">Integral membrane protein</fullName>
    </submittedName>
</protein>
<dbReference type="EMBL" id="CP016359">
    <property type="protein sequence ID" value="APU67161.1"/>
    <property type="molecule type" value="Genomic_DNA"/>
</dbReference>
<dbReference type="STRING" id="1229726.GRFL_0437"/>
<accession>A0A1L7I0Q9</accession>
<dbReference type="RefSeq" id="WP_083643040.1">
    <property type="nucleotide sequence ID" value="NZ_AMRU01000013.1"/>
</dbReference>
<dbReference type="InterPro" id="IPR000620">
    <property type="entry name" value="EamA_dom"/>
</dbReference>
<dbReference type="OrthoDB" id="1524053at2"/>
<keyword evidence="2" id="KW-1185">Reference proteome</keyword>
<sequence length="290" mass="32033">MIYLLLSILSSTVIFVIFRLFKKFEINTLQAIIFNYFVACAVGLTWFIPNPDIRVIPQKDWFLGVIILGFLFIAVFNLAAITTQRSGLSVVAVASKMSVAIPVLFGIFLYQESTGLGKIFGIILALFAVYLSSIKTNKSLNIQPKNLIFPLLVFFGSGIIDTSIKYLEANYVANEDVGLFSSAIFAFAGITGISILTIQAFSNKLKFQWKNVMGGIVLGIPNYFSIYFLVMALRNPDFESSTLFTLNNVAIVTLSTLLGIALFRERLIKHNWIGLALAVISIILVARSAV</sequence>
<name>A0A1L7I0Q9_9FLAO</name>
<dbReference type="AlphaFoldDB" id="A0A1L7I0Q9"/>
<evidence type="ECO:0000313" key="2">
    <source>
        <dbReference type="Proteomes" id="UP000186230"/>
    </source>
</evidence>
<proteinExistence type="predicted"/>
<dbReference type="KEGG" id="gfl:GRFL_0437"/>
<dbReference type="Gene3D" id="1.10.3730.20">
    <property type="match status" value="1"/>
</dbReference>
<gene>
    <name evidence="1" type="ORF">GRFL_0437</name>
</gene>
<reference evidence="1 2" key="1">
    <citation type="submission" date="2016-07" db="EMBL/GenBank/DDBJ databases">
        <title>Multi-omics approach to identify versatile polysaccharide utilization systems of a marine flavobacterium Gramella flava.</title>
        <authorList>
            <person name="Tang K."/>
        </authorList>
    </citation>
    <scope>NUCLEOTIDE SEQUENCE [LARGE SCALE GENOMIC DNA]</scope>
    <source>
        <strain evidence="1 2">JLT2011</strain>
    </source>
</reference>
<evidence type="ECO:0000313" key="1">
    <source>
        <dbReference type="EMBL" id="APU67161.1"/>
    </source>
</evidence>
<dbReference type="Pfam" id="PF00892">
    <property type="entry name" value="EamA"/>
    <property type="match status" value="1"/>
</dbReference>
<dbReference type="GO" id="GO:0016020">
    <property type="term" value="C:membrane"/>
    <property type="evidence" value="ECO:0007669"/>
    <property type="project" value="InterPro"/>
</dbReference>
<dbReference type="InterPro" id="IPR037185">
    <property type="entry name" value="EmrE-like"/>
</dbReference>
<organism evidence="1 2">
    <name type="scientific">Christiangramia flava JLT2011</name>
    <dbReference type="NCBI Taxonomy" id="1229726"/>
    <lineage>
        <taxon>Bacteria</taxon>
        <taxon>Pseudomonadati</taxon>
        <taxon>Bacteroidota</taxon>
        <taxon>Flavobacteriia</taxon>
        <taxon>Flavobacteriales</taxon>
        <taxon>Flavobacteriaceae</taxon>
        <taxon>Christiangramia</taxon>
    </lineage>
</organism>